<dbReference type="PANTHER" id="PTHR32438:SF5">
    <property type="entry name" value="4-ALPHA-GLUCANOTRANSFERASE DPE1, CHLOROPLASTIC_AMYLOPLASTIC"/>
    <property type="match status" value="1"/>
</dbReference>
<evidence type="ECO:0000259" key="12">
    <source>
        <dbReference type="Pfam" id="PF21226"/>
    </source>
</evidence>
<evidence type="ECO:0000313" key="14">
    <source>
        <dbReference type="Proteomes" id="UP000189777"/>
    </source>
</evidence>
<dbReference type="PANTHER" id="PTHR32438">
    <property type="entry name" value="4-ALPHA-GLUCANOTRANSFERASE DPE1, CHLOROPLASTIC/AMYLOPLASTIC"/>
    <property type="match status" value="1"/>
</dbReference>
<evidence type="ECO:0000256" key="9">
    <source>
        <dbReference type="ARBA" id="ARBA00031501"/>
    </source>
</evidence>
<dbReference type="InterPro" id="IPR017853">
    <property type="entry name" value="GH"/>
</dbReference>
<evidence type="ECO:0000256" key="11">
    <source>
        <dbReference type="SAM" id="MobiDB-lite"/>
    </source>
</evidence>
<dbReference type="Gene3D" id="3.20.20.80">
    <property type="entry name" value="Glycosidases"/>
    <property type="match status" value="1"/>
</dbReference>
<dbReference type="InterPro" id="IPR048458">
    <property type="entry name" value="MalQ_N"/>
</dbReference>
<evidence type="ECO:0000256" key="1">
    <source>
        <dbReference type="ARBA" id="ARBA00000439"/>
    </source>
</evidence>
<evidence type="ECO:0000256" key="2">
    <source>
        <dbReference type="ARBA" id="ARBA00005684"/>
    </source>
</evidence>
<keyword evidence="7 10" id="KW-0119">Carbohydrate metabolism</keyword>
<evidence type="ECO:0000256" key="3">
    <source>
        <dbReference type="ARBA" id="ARBA00012560"/>
    </source>
</evidence>
<evidence type="ECO:0000256" key="10">
    <source>
        <dbReference type="RuleBase" id="RU361207"/>
    </source>
</evidence>
<reference evidence="13 14" key="1">
    <citation type="submission" date="2017-02" db="EMBL/GenBank/DDBJ databases">
        <authorList>
            <person name="Peterson S.W."/>
        </authorList>
    </citation>
    <scope>NUCLEOTIDE SEQUENCE [LARGE SCALE GENOMIC DNA]</scope>
    <source>
        <strain evidence="13 14">DSM 21481</strain>
    </source>
</reference>
<keyword evidence="6 10" id="KW-0808">Transferase</keyword>
<feature type="domain" description="MalQ N-terminal beta-sandwich" evidence="12">
    <location>
        <begin position="106"/>
        <end position="206"/>
    </location>
</feature>
<comment type="catalytic activity">
    <reaction evidence="1 10">
        <text>Transfers a segment of a (1-&gt;4)-alpha-D-glucan to a new position in an acceptor, which may be glucose or a (1-&gt;4)-alpha-D-glucan.</text>
        <dbReference type="EC" id="2.4.1.25"/>
    </reaction>
</comment>
<dbReference type="AlphaFoldDB" id="A0A1T5LQ28"/>
<dbReference type="EMBL" id="FUZQ01000007">
    <property type="protein sequence ID" value="SKC78107.1"/>
    <property type="molecule type" value="Genomic_DNA"/>
</dbReference>
<evidence type="ECO:0000256" key="6">
    <source>
        <dbReference type="ARBA" id="ARBA00022679"/>
    </source>
</evidence>
<dbReference type="NCBIfam" id="TIGR00217">
    <property type="entry name" value="malQ"/>
    <property type="match status" value="1"/>
</dbReference>
<keyword evidence="5 10" id="KW-0328">Glycosyltransferase</keyword>
<feature type="region of interest" description="Disordered" evidence="11">
    <location>
        <begin position="1"/>
        <end position="42"/>
    </location>
</feature>
<dbReference type="InterPro" id="IPR003385">
    <property type="entry name" value="Glyco_hydro_77"/>
</dbReference>
<dbReference type="GO" id="GO:0004134">
    <property type="term" value="F:4-alpha-glucanotransferase activity"/>
    <property type="evidence" value="ECO:0007669"/>
    <property type="project" value="UniProtKB-EC"/>
</dbReference>
<name>A0A1T5LQ28_9MICO</name>
<evidence type="ECO:0000256" key="7">
    <source>
        <dbReference type="ARBA" id="ARBA00023277"/>
    </source>
</evidence>
<accession>A0A1T5LQ28</accession>
<dbReference type="EC" id="2.4.1.25" evidence="3 10"/>
<proteinExistence type="inferred from homology"/>
<dbReference type="GO" id="GO:0005975">
    <property type="term" value="P:carbohydrate metabolic process"/>
    <property type="evidence" value="ECO:0007669"/>
    <property type="project" value="InterPro"/>
</dbReference>
<protein>
    <recommendedName>
        <fullName evidence="4 10">4-alpha-glucanotransferase</fullName>
        <ecNumber evidence="3 10">2.4.1.25</ecNumber>
    </recommendedName>
    <alternativeName>
        <fullName evidence="8 10">Amylomaltase</fullName>
    </alternativeName>
    <alternativeName>
        <fullName evidence="9 10">Disproportionating enzyme</fullName>
    </alternativeName>
</protein>
<dbReference type="STRING" id="526729.SAMN04324258_3731"/>
<keyword evidence="14" id="KW-1185">Reference proteome</keyword>
<evidence type="ECO:0000256" key="5">
    <source>
        <dbReference type="ARBA" id="ARBA00022676"/>
    </source>
</evidence>
<sequence length="750" mass="81713">MSKDQPTTPDAAPDEMDETPDDVRTDAPEAVADAPSASDEPTAELRELAAAHGVLTEHHGFGGEAVTTSAPTLVAVLGALGVPAGTPQQVTHSLQRARDDEWRAVLPPTVVVREGDDAQVPVHVTAGAAVHVWLEAHGAEPAAREHAVRRRRDLDQLDVLVEPRTVDGRTIGRATFALPADLPLGWHSLHALTEGHESRATVVVTPRRLELPAGLEDDQWWGFLVQLYSVRSRTSWGVGDLADLADLAWLTAHRAGADFVGVNPLSATEPVTPLTTSPYLPTSRRFLSPLYVRVEDIPETAYLTAADRSLVEWAADPVRDLVADPGALDRDAVWEAKKAALEVVFTAPRRAARQAAYEEFVAAEGTGLRDFATWCAIVEHLGSRPRPDELGDPASPAVAALREQLAERVEFYVWLQWVADEQKQTAQRVAREAGMRIGIMHDLAVGAHPQGADAWAHRDVLARDVSVGAPPDMYNQQGQAWSQPPWNPRALARAGYAPYRDMLRTVLRHAGALRVDHVLGLFRQWWVPDGASPAAGAYVRYDHEALLGILCLEAHRAGAVVVGEDLGVFEPWVRDELADRGVLGTSVLWFEKEDGRPLEPEKYRRASLATVGTHDMPPAAGYLAGEHVDLRERLGLLADDAQELRAAARAERDAAVLALAMRGLVGDHPSEREIVEGLHRYLRKTPAALVGVQLTDAVGERRTQNQPGTDQEYPNWKVPLADGSGNVVLVDDLFDNARLRSLVQAVRTAR</sequence>
<comment type="similarity">
    <text evidence="2 10">Belongs to the disproportionating enzyme family.</text>
</comment>
<dbReference type="Pfam" id="PF02446">
    <property type="entry name" value="Glyco_hydro_77"/>
    <property type="match status" value="1"/>
</dbReference>
<dbReference type="Pfam" id="PF21226">
    <property type="entry name" value="MalQ_N"/>
    <property type="match status" value="1"/>
</dbReference>
<dbReference type="SUPFAM" id="SSF51445">
    <property type="entry name" value="(Trans)glycosidases"/>
    <property type="match status" value="1"/>
</dbReference>
<dbReference type="Proteomes" id="UP000189777">
    <property type="component" value="Unassembled WGS sequence"/>
</dbReference>
<evidence type="ECO:0000256" key="4">
    <source>
        <dbReference type="ARBA" id="ARBA00020295"/>
    </source>
</evidence>
<gene>
    <name evidence="13" type="ORF">SAMN04324258_3731</name>
</gene>
<evidence type="ECO:0000313" key="13">
    <source>
        <dbReference type="EMBL" id="SKC78107.1"/>
    </source>
</evidence>
<organism evidence="13 14">
    <name type="scientific">Krasilnikoviella flava</name>
    <dbReference type="NCBI Taxonomy" id="526729"/>
    <lineage>
        <taxon>Bacteria</taxon>
        <taxon>Bacillati</taxon>
        <taxon>Actinomycetota</taxon>
        <taxon>Actinomycetes</taxon>
        <taxon>Micrococcales</taxon>
        <taxon>Promicromonosporaceae</taxon>
        <taxon>Krasilnikoviella</taxon>
    </lineage>
</organism>
<evidence type="ECO:0000256" key="8">
    <source>
        <dbReference type="ARBA" id="ARBA00031423"/>
    </source>
</evidence>